<dbReference type="InterPro" id="IPR003587">
    <property type="entry name" value="Hint_dom_N"/>
</dbReference>
<gene>
    <name evidence="3" type="ORF">MXD59_21640</name>
</gene>
<dbReference type="CDD" id="cd00081">
    <property type="entry name" value="Hint"/>
    <property type="match status" value="1"/>
</dbReference>
<protein>
    <recommendedName>
        <fullName evidence="2">Hint domain-containing protein</fullName>
    </recommendedName>
</protein>
<dbReference type="Proteomes" id="UP001201873">
    <property type="component" value="Unassembled WGS sequence"/>
</dbReference>
<name>A0ABT0K3F0_9ACTN</name>
<feature type="compositionally biased region" description="Low complexity" evidence="1">
    <location>
        <begin position="12"/>
        <end position="46"/>
    </location>
</feature>
<dbReference type="SMART" id="SM00306">
    <property type="entry name" value="HintN"/>
    <property type="match status" value="1"/>
</dbReference>
<feature type="region of interest" description="Disordered" evidence="1">
    <location>
        <begin position="1"/>
        <end position="46"/>
    </location>
</feature>
<accession>A0ABT0K3F0</accession>
<evidence type="ECO:0000259" key="2">
    <source>
        <dbReference type="SMART" id="SM00306"/>
    </source>
</evidence>
<dbReference type="SUPFAM" id="SSF51294">
    <property type="entry name" value="Hedgehog/intein (Hint) domain"/>
    <property type="match status" value="1"/>
</dbReference>
<dbReference type="Pfam" id="PF07591">
    <property type="entry name" value="PT-HINT"/>
    <property type="match status" value="1"/>
</dbReference>
<dbReference type="Gene3D" id="2.170.16.10">
    <property type="entry name" value="Hedgehog/Intein (Hint) domain"/>
    <property type="match status" value="1"/>
</dbReference>
<dbReference type="RefSeq" id="WP_248826463.1">
    <property type="nucleotide sequence ID" value="NZ_JALKFT010000031.1"/>
</dbReference>
<evidence type="ECO:0000256" key="1">
    <source>
        <dbReference type="SAM" id="MobiDB-lite"/>
    </source>
</evidence>
<feature type="region of interest" description="Disordered" evidence="1">
    <location>
        <begin position="215"/>
        <end position="267"/>
    </location>
</feature>
<feature type="domain" description="Hint" evidence="2">
    <location>
        <begin position="121"/>
        <end position="222"/>
    </location>
</feature>
<reference evidence="3 4" key="1">
    <citation type="submission" date="2022-04" db="EMBL/GenBank/DDBJ databases">
        <title>Genome diversity in the genus Frankia.</title>
        <authorList>
            <person name="Carlos-Shanley C."/>
            <person name="Hahn D."/>
        </authorList>
    </citation>
    <scope>NUCLEOTIDE SEQUENCE [LARGE SCALE GENOMIC DNA]</scope>
    <source>
        <strain evidence="3 4">Ag45/Mut15</strain>
    </source>
</reference>
<proteinExistence type="predicted"/>
<evidence type="ECO:0000313" key="4">
    <source>
        <dbReference type="Proteomes" id="UP001201873"/>
    </source>
</evidence>
<organism evidence="3 4">
    <name type="scientific">Frankia umida</name>
    <dbReference type="NCBI Taxonomy" id="573489"/>
    <lineage>
        <taxon>Bacteria</taxon>
        <taxon>Bacillati</taxon>
        <taxon>Actinomycetota</taxon>
        <taxon>Actinomycetes</taxon>
        <taxon>Frankiales</taxon>
        <taxon>Frankiaceae</taxon>
        <taxon>Frankia</taxon>
    </lineage>
</organism>
<dbReference type="EMBL" id="JALKFT010000031">
    <property type="protein sequence ID" value="MCK9878342.1"/>
    <property type="molecule type" value="Genomic_DNA"/>
</dbReference>
<dbReference type="InterPro" id="IPR036844">
    <property type="entry name" value="Hint_dom_sf"/>
</dbReference>
<sequence length="284" mass="28900">MCAPPARCIGDTPAAGARGTAPAARPAAVPANGGQPAAADQPDPAPAIADLASNPCDSSGTGVAALATACRPVTPDQTCWQTGNPFTDRYDDIQARVCQHTTSGAGSQTGAAGIAGGSCTPNSFDGDTEVLLADGSTRPIRKVKVGDRVLSTDPDTGRTEAHTVTALIVGQGKKPLVAVTVDTGHGPATLTATDHHPFWDEATHAWTDADQLTPADTLRTPTQAPTSDVPSNAPSPDASTAASKQRPAPPSSQPALDRHRSVERAAASAFPEGHWSFFAYSGRA</sequence>
<comment type="caution">
    <text evidence="3">The sequence shown here is derived from an EMBL/GenBank/DDBJ whole genome shotgun (WGS) entry which is preliminary data.</text>
</comment>
<keyword evidence="4" id="KW-1185">Reference proteome</keyword>
<evidence type="ECO:0000313" key="3">
    <source>
        <dbReference type="EMBL" id="MCK9878342.1"/>
    </source>
</evidence>
<feature type="compositionally biased region" description="Polar residues" evidence="1">
    <location>
        <begin position="219"/>
        <end position="243"/>
    </location>
</feature>